<proteinExistence type="predicted"/>
<dbReference type="AlphaFoldDB" id="A0A8B6D766"/>
<gene>
    <name evidence="1" type="ORF">MGAL_10B006326</name>
</gene>
<protein>
    <submittedName>
        <fullName evidence="1">Uncharacterized protein</fullName>
    </submittedName>
</protein>
<accession>A0A8B6D766</accession>
<reference evidence="1" key="1">
    <citation type="submission" date="2018-11" db="EMBL/GenBank/DDBJ databases">
        <authorList>
            <person name="Alioto T."/>
            <person name="Alioto T."/>
        </authorList>
    </citation>
    <scope>NUCLEOTIDE SEQUENCE</scope>
</reference>
<dbReference type="EMBL" id="UYJE01002868">
    <property type="protein sequence ID" value="VDI14404.1"/>
    <property type="molecule type" value="Genomic_DNA"/>
</dbReference>
<dbReference type="Proteomes" id="UP000596742">
    <property type="component" value="Unassembled WGS sequence"/>
</dbReference>
<organism evidence="1 2">
    <name type="scientific">Mytilus galloprovincialis</name>
    <name type="common">Mediterranean mussel</name>
    <dbReference type="NCBI Taxonomy" id="29158"/>
    <lineage>
        <taxon>Eukaryota</taxon>
        <taxon>Metazoa</taxon>
        <taxon>Spiralia</taxon>
        <taxon>Lophotrochozoa</taxon>
        <taxon>Mollusca</taxon>
        <taxon>Bivalvia</taxon>
        <taxon>Autobranchia</taxon>
        <taxon>Pteriomorphia</taxon>
        <taxon>Mytilida</taxon>
        <taxon>Mytiloidea</taxon>
        <taxon>Mytilidae</taxon>
        <taxon>Mytilinae</taxon>
        <taxon>Mytilus</taxon>
    </lineage>
</organism>
<evidence type="ECO:0000313" key="2">
    <source>
        <dbReference type="Proteomes" id="UP000596742"/>
    </source>
</evidence>
<name>A0A8B6D766_MYTGA</name>
<comment type="caution">
    <text evidence="1">The sequence shown here is derived from an EMBL/GenBank/DDBJ whole genome shotgun (WGS) entry which is preliminary data.</text>
</comment>
<keyword evidence="2" id="KW-1185">Reference proteome</keyword>
<sequence>MSDNTVTVEFSDIQLDTIKHLFGHNNWEIKILDDSTVAIENSGNAQNPQMTTEQSTQTSNIEVDEVDDQPGFVIQQDPQVKTCGTCGMGNTIKKHLLQKSSFTPLGKEDRNDKEATANHYSHLPSIQVNFSQDDISVEQKDRSDDSSKTLKTHYTCSKDGNNANKPVNIQVQIGNGNRIVNEGDDYVQLTYNRNSEEESNQSSGN</sequence>
<evidence type="ECO:0000313" key="1">
    <source>
        <dbReference type="EMBL" id="VDI14404.1"/>
    </source>
</evidence>